<protein>
    <submittedName>
        <fullName evidence="3">Uncharacterized protein</fullName>
    </submittedName>
</protein>
<comment type="caution">
    <text evidence="3">The sequence shown here is derived from an EMBL/GenBank/DDBJ whole genome shotgun (WGS) entry which is preliminary data.</text>
</comment>
<proteinExistence type="predicted"/>
<name>A0ABV6DBQ4_9HYPH</name>
<keyword evidence="2" id="KW-0812">Transmembrane</keyword>
<keyword evidence="4" id="KW-1185">Reference proteome</keyword>
<dbReference type="EMBL" id="JBHLXD010000037">
    <property type="protein sequence ID" value="MFC0210072.1"/>
    <property type="molecule type" value="Genomic_DNA"/>
</dbReference>
<feature type="transmembrane region" description="Helical" evidence="2">
    <location>
        <begin position="7"/>
        <end position="33"/>
    </location>
</feature>
<keyword evidence="2" id="KW-0472">Membrane</keyword>
<evidence type="ECO:0000313" key="3">
    <source>
        <dbReference type="EMBL" id="MFC0210072.1"/>
    </source>
</evidence>
<evidence type="ECO:0000256" key="1">
    <source>
        <dbReference type="SAM" id="MobiDB-lite"/>
    </source>
</evidence>
<evidence type="ECO:0000313" key="4">
    <source>
        <dbReference type="Proteomes" id="UP001589755"/>
    </source>
</evidence>
<dbReference type="RefSeq" id="WP_261522859.1">
    <property type="nucleotide sequence ID" value="NZ_JAODNW010000050.1"/>
</dbReference>
<accession>A0ABV6DBQ4</accession>
<evidence type="ECO:0000256" key="2">
    <source>
        <dbReference type="SAM" id="Phobius"/>
    </source>
</evidence>
<feature type="transmembrane region" description="Helical" evidence="2">
    <location>
        <begin position="39"/>
        <end position="61"/>
    </location>
</feature>
<organism evidence="3 4">
    <name type="scientific">Chelativorans intermedius</name>
    <dbReference type="NCBI Taxonomy" id="515947"/>
    <lineage>
        <taxon>Bacteria</taxon>
        <taxon>Pseudomonadati</taxon>
        <taxon>Pseudomonadota</taxon>
        <taxon>Alphaproteobacteria</taxon>
        <taxon>Hyphomicrobiales</taxon>
        <taxon>Phyllobacteriaceae</taxon>
        <taxon>Chelativorans</taxon>
    </lineage>
</organism>
<gene>
    <name evidence="3" type="ORF">ACFFJ2_16865</name>
</gene>
<keyword evidence="2" id="KW-1133">Transmembrane helix</keyword>
<feature type="region of interest" description="Disordered" evidence="1">
    <location>
        <begin position="65"/>
        <end position="86"/>
    </location>
</feature>
<sequence length="86" mass="8856">MEPSHRYGIAGVPVAHIVCCGGLVLAATGAVSFAGFANWLVGGGLFWLVAAVLAVTGIVLWHRSARPSGSDVRTDAVTHPLPGQHK</sequence>
<dbReference type="Proteomes" id="UP001589755">
    <property type="component" value="Unassembled WGS sequence"/>
</dbReference>
<reference evidence="3 4" key="1">
    <citation type="submission" date="2024-09" db="EMBL/GenBank/DDBJ databases">
        <authorList>
            <person name="Sun Q."/>
            <person name="Mori K."/>
        </authorList>
    </citation>
    <scope>NUCLEOTIDE SEQUENCE [LARGE SCALE GENOMIC DNA]</scope>
    <source>
        <strain evidence="3 4">CCM 8543</strain>
    </source>
</reference>